<dbReference type="AlphaFoldDB" id="A0AAV1QVL7"/>
<evidence type="ECO:0000313" key="1">
    <source>
        <dbReference type="EMBL" id="CAK7325501.1"/>
    </source>
</evidence>
<accession>A0AAV1QVL7</accession>
<keyword evidence="2" id="KW-1185">Reference proteome</keyword>
<sequence>MKEAINGVHCTANRCVVLEKSVLLGSLVKTTRVGVGSTGFVREDGQRICGGKGRSRWVQLGVVAAGFVREYGEDGCWLDWVCGRGG</sequence>
<evidence type="ECO:0000313" key="2">
    <source>
        <dbReference type="Proteomes" id="UP001314170"/>
    </source>
</evidence>
<dbReference type="EMBL" id="CAWUPB010000850">
    <property type="protein sequence ID" value="CAK7325501.1"/>
    <property type="molecule type" value="Genomic_DNA"/>
</dbReference>
<comment type="caution">
    <text evidence="1">The sequence shown here is derived from an EMBL/GenBank/DDBJ whole genome shotgun (WGS) entry which is preliminary data.</text>
</comment>
<dbReference type="Proteomes" id="UP001314170">
    <property type="component" value="Unassembled WGS sequence"/>
</dbReference>
<reference evidence="1 2" key="1">
    <citation type="submission" date="2024-01" db="EMBL/GenBank/DDBJ databases">
        <authorList>
            <person name="Waweru B."/>
        </authorList>
    </citation>
    <scope>NUCLEOTIDE SEQUENCE [LARGE SCALE GENOMIC DNA]</scope>
</reference>
<name>A0AAV1QVL7_9ROSI</name>
<gene>
    <name evidence="1" type="ORF">DCAF_LOCUS3179</name>
</gene>
<protein>
    <submittedName>
        <fullName evidence="1">Uncharacterized protein</fullName>
    </submittedName>
</protein>
<proteinExistence type="predicted"/>
<organism evidence="1 2">
    <name type="scientific">Dovyalis caffra</name>
    <dbReference type="NCBI Taxonomy" id="77055"/>
    <lineage>
        <taxon>Eukaryota</taxon>
        <taxon>Viridiplantae</taxon>
        <taxon>Streptophyta</taxon>
        <taxon>Embryophyta</taxon>
        <taxon>Tracheophyta</taxon>
        <taxon>Spermatophyta</taxon>
        <taxon>Magnoliopsida</taxon>
        <taxon>eudicotyledons</taxon>
        <taxon>Gunneridae</taxon>
        <taxon>Pentapetalae</taxon>
        <taxon>rosids</taxon>
        <taxon>fabids</taxon>
        <taxon>Malpighiales</taxon>
        <taxon>Salicaceae</taxon>
        <taxon>Flacourtieae</taxon>
        <taxon>Dovyalis</taxon>
    </lineage>
</organism>